<dbReference type="CDD" id="cd02440">
    <property type="entry name" value="AdoMet_MTases"/>
    <property type="match status" value="1"/>
</dbReference>
<dbReference type="PANTHER" id="PTHR44942:SF4">
    <property type="entry name" value="METHYLTRANSFERASE TYPE 11 DOMAIN-CONTAINING PROTEIN"/>
    <property type="match status" value="1"/>
</dbReference>
<keyword evidence="2 5" id="KW-0489">Methyltransferase</keyword>
<dbReference type="InterPro" id="IPR029063">
    <property type="entry name" value="SAM-dependent_MTases_sf"/>
</dbReference>
<dbReference type="InterPro" id="IPR013216">
    <property type="entry name" value="Methyltransf_11"/>
</dbReference>
<protein>
    <submittedName>
        <fullName evidence="5">Class I SAM-dependent methyltransferase</fullName>
    </submittedName>
</protein>
<dbReference type="GO" id="GO:0008757">
    <property type="term" value="F:S-adenosylmethionine-dependent methyltransferase activity"/>
    <property type="evidence" value="ECO:0007669"/>
    <property type="project" value="InterPro"/>
</dbReference>
<dbReference type="AlphaFoldDB" id="A0A895YFK4"/>
<keyword evidence="6" id="KW-1185">Reference proteome</keyword>
<gene>
    <name evidence="5" type="ORF">JQS43_22435</name>
</gene>
<sequence>MSEDTPAATRALSFGPAAAEYDRLRPRYPEPALRWALGDQRLRVVDLGAGTGILSRALVALGHEVLPVEPDQGMREQLAAVSPELTPLAGFAEQIPLPDGSVDAVMAGQAYHWFDPEPTHVEVARVLRPGGVFAPIWNQRDETVPWIGELSTMAHGEAAGDGMRELLGDRPSFGPSFDPVARETFVHAIEHTVDTLVGLIATRSYFLTAPPERQAEMAAEVRRLCAEHPELAGRERFELPYRTLVYRGVRSAD</sequence>
<evidence type="ECO:0000256" key="2">
    <source>
        <dbReference type="ARBA" id="ARBA00022603"/>
    </source>
</evidence>
<organism evidence="5 6">
    <name type="scientific">Natronosporangium hydrolyticum</name>
    <dbReference type="NCBI Taxonomy" id="2811111"/>
    <lineage>
        <taxon>Bacteria</taxon>
        <taxon>Bacillati</taxon>
        <taxon>Actinomycetota</taxon>
        <taxon>Actinomycetes</taxon>
        <taxon>Micromonosporales</taxon>
        <taxon>Micromonosporaceae</taxon>
        <taxon>Natronosporangium</taxon>
    </lineage>
</organism>
<evidence type="ECO:0000256" key="1">
    <source>
        <dbReference type="ARBA" id="ARBA00008361"/>
    </source>
</evidence>
<dbReference type="SUPFAM" id="SSF53335">
    <property type="entry name" value="S-adenosyl-L-methionine-dependent methyltransferases"/>
    <property type="match status" value="1"/>
</dbReference>
<dbReference type="Pfam" id="PF08241">
    <property type="entry name" value="Methyltransf_11"/>
    <property type="match status" value="1"/>
</dbReference>
<dbReference type="InterPro" id="IPR051052">
    <property type="entry name" value="Diverse_substrate_MTase"/>
</dbReference>
<dbReference type="KEGG" id="nhy:JQS43_22435"/>
<dbReference type="PANTHER" id="PTHR44942">
    <property type="entry name" value="METHYLTRANSF_11 DOMAIN-CONTAINING PROTEIN"/>
    <property type="match status" value="1"/>
</dbReference>
<reference evidence="5" key="1">
    <citation type="submission" date="2021-02" db="EMBL/GenBank/DDBJ databases">
        <title>Natrosporangium hydrolyticum gen. nov., sp. nov, a haloalkaliphilic actinobacterium from a soda solonchak soil.</title>
        <authorList>
            <person name="Sorokin D.Y."/>
            <person name="Khijniak T.V."/>
            <person name="Zakharycheva A.P."/>
            <person name="Boueva O.V."/>
            <person name="Ariskina E.V."/>
            <person name="Hahnke R.L."/>
            <person name="Bunk B."/>
            <person name="Sproer C."/>
            <person name="Schumann P."/>
            <person name="Evtushenko L.I."/>
            <person name="Kublanov I.V."/>
        </authorList>
    </citation>
    <scope>NUCLEOTIDE SEQUENCE</scope>
    <source>
        <strain evidence="5">DSM 106523</strain>
    </source>
</reference>
<feature type="domain" description="Methyltransferase type 11" evidence="4">
    <location>
        <begin position="45"/>
        <end position="133"/>
    </location>
</feature>
<keyword evidence="3" id="KW-0808">Transferase</keyword>
<proteinExistence type="inferred from homology"/>
<accession>A0A895YFK4</accession>
<evidence type="ECO:0000313" key="5">
    <source>
        <dbReference type="EMBL" id="QSB14239.1"/>
    </source>
</evidence>
<name>A0A895YFK4_9ACTN</name>
<dbReference type="Proteomes" id="UP000662857">
    <property type="component" value="Chromosome"/>
</dbReference>
<evidence type="ECO:0000256" key="3">
    <source>
        <dbReference type="ARBA" id="ARBA00022679"/>
    </source>
</evidence>
<dbReference type="EMBL" id="CP070499">
    <property type="protein sequence ID" value="QSB14239.1"/>
    <property type="molecule type" value="Genomic_DNA"/>
</dbReference>
<comment type="similarity">
    <text evidence="1">Belongs to the methyltransferase superfamily.</text>
</comment>
<dbReference type="Gene3D" id="3.40.50.150">
    <property type="entry name" value="Vaccinia Virus protein VP39"/>
    <property type="match status" value="1"/>
</dbReference>
<evidence type="ECO:0000259" key="4">
    <source>
        <dbReference type="Pfam" id="PF08241"/>
    </source>
</evidence>
<dbReference type="RefSeq" id="WP_239676359.1">
    <property type="nucleotide sequence ID" value="NZ_CP070499.1"/>
</dbReference>
<evidence type="ECO:0000313" key="6">
    <source>
        <dbReference type="Proteomes" id="UP000662857"/>
    </source>
</evidence>
<dbReference type="GO" id="GO:0032259">
    <property type="term" value="P:methylation"/>
    <property type="evidence" value="ECO:0007669"/>
    <property type="project" value="UniProtKB-KW"/>
</dbReference>